<gene>
    <name evidence="2" type="ORF">DPX16_16822</name>
</gene>
<dbReference type="EMBL" id="RJVU01027559">
    <property type="protein sequence ID" value="ROL49207.1"/>
    <property type="molecule type" value="Genomic_DNA"/>
</dbReference>
<feature type="region of interest" description="Disordered" evidence="1">
    <location>
        <begin position="1"/>
        <end position="37"/>
    </location>
</feature>
<feature type="compositionally biased region" description="Basic residues" evidence="1">
    <location>
        <begin position="119"/>
        <end position="132"/>
    </location>
</feature>
<feature type="compositionally biased region" description="Basic and acidic residues" evidence="1">
    <location>
        <begin position="13"/>
        <end position="23"/>
    </location>
</feature>
<keyword evidence="3" id="KW-1185">Reference proteome</keyword>
<evidence type="ECO:0000313" key="3">
    <source>
        <dbReference type="Proteomes" id="UP000281406"/>
    </source>
</evidence>
<accession>A0A3N0YSN3</accession>
<name>A0A3N0YSN3_ANAGA</name>
<evidence type="ECO:0000256" key="1">
    <source>
        <dbReference type="SAM" id="MobiDB-lite"/>
    </source>
</evidence>
<dbReference type="Proteomes" id="UP000281406">
    <property type="component" value="Unassembled WGS sequence"/>
</dbReference>
<organism evidence="2 3">
    <name type="scientific">Anabarilius grahami</name>
    <name type="common">Kanglang fish</name>
    <name type="synonym">Barilius grahami</name>
    <dbReference type="NCBI Taxonomy" id="495550"/>
    <lineage>
        <taxon>Eukaryota</taxon>
        <taxon>Metazoa</taxon>
        <taxon>Chordata</taxon>
        <taxon>Craniata</taxon>
        <taxon>Vertebrata</taxon>
        <taxon>Euteleostomi</taxon>
        <taxon>Actinopterygii</taxon>
        <taxon>Neopterygii</taxon>
        <taxon>Teleostei</taxon>
        <taxon>Ostariophysi</taxon>
        <taxon>Cypriniformes</taxon>
        <taxon>Xenocyprididae</taxon>
        <taxon>Xenocypridinae</taxon>
        <taxon>Xenocypridinae incertae sedis</taxon>
        <taxon>Anabarilius</taxon>
    </lineage>
</organism>
<dbReference type="AlphaFoldDB" id="A0A3N0YSN3"/>
<evidence type="ECO:0000313" key="2">
    <source>
        <dbReference type="EMBL" id="ROL49207.1"/>
    </source>
</evidence>
<feature type="compositionally biased region" description="Pro residues" evidence="1">
    <location>
        <begin position="97"/>
        <end position="112"/>
    </location>
</feature>
<feature type="region of interest" description="Disordered" evidence="1">
    <location>
        <begin position="73"/>
        <end position="152"/>
    </location>
</feature>
<protein>
    <submittedName>
        <fullName evidence="2">Uncharacterized protein</fullName>
    </submittedName>
</protein>
<proteinExistence type="predicted"/>
<comment type="caution">
    <text evidence="2">The sequence shown here is derived from an EMBL/GenBank/DDBJ whole genome shotgun (WGS) entry which is preliminary data.</text>
</comment>
<reference evidence="2 3" key="1">
    <citation type="submission" date="2018-10" db="EMBL/GenBank/DDBJ databases">
        <title>Genome assembly for a Yunnan-Guizhou Plateau 3E fish, Anabarilius grahami (Regan), and its evolutionary and genetic applications.</title>
        <authorList>
            <person name="Jiang W."/>
        </authorList>
    </citation>
    <scope>NUCLEOTIDE SEQUENCE [LARGE SCALE GENOMIC DNA]</scope>
    <source>
        <strain evidence="2">AG-KIZ</strain>
        <tissue evidence="2">Muscle</tissue>
    </source>
</reference>
<sequence>MSRHGCGTCRPPLHADDGHKSDSAPRALPFSSSQEPVMRIRDADKAVYFDSPVSPTSLFGPAVDGFAERFTAGQKSSQAMQHFLPKCSSSSASSRPKPVPAQQPPKNKPPATQPTSRPEHRRRSRSAKRHPPPNRQGPRPRIVLDPAPQKSA</sequence>